<protein>
    <submittedName>
        <fullName evidence="1">Uncharacterized protein</fullName>
    </submittedName>
</protein>
<reference evidence="1" key="1">
    <citation type="submission" date="2020-05" db="EMBL/GenBank/DDBJ databases">
        <title>Large-scale comparative analyses of tick genomes elucidate their genetic diversity and vector capacities.</title>
        <authorList>
            <person name="Jia N."/>
            <person name="Wang J."/>
            <person name="Shi W."/>
            <person name="Du L."/>
            <person name="Sun Y."/>
            <person name="Zhan W."/>
            <person name="Jiang J."/>
            <person name="Wang Q."/>
            <person name="Zhang B."/>
            <person name="Ji P."/>
            <person name="Sakyi L.B."/>
            <person name="Cui X."/>
            <person name="Yuan T."/>
            <person name="Jiang B."/>
            <person name="Yang W."/>
            <person name="Lam T.T.-Y."/>
            <person name="Chang Q."/>
            <person name="Ding S."/>
            <person name="Wang X."/>
            <person name="Zhu J."/>
            <person name="Ruan X."/>
            <person name="Zhao L."/>
            <person name="Wei J."/>
            <person name="Que T."/>
            <person name="Du C."/>
            <person name="Cheng J."/>
            <person name="Dai P."/>
            <person name="Han X."/>
            <person name="Huang E."/>
            <person name="Gao Y."/>
            <person name="Liu J."/>
            <person name="Shao H."/>
            <person name="Ye R."/>
            <person name="Li L."/>
            <person name="Wei W."/>
            <person name="Wang X."/>
            <person name="Wang C."/>
            <person name="Yang T."/>
            <person name="Huo Q."/>
            <person name="Li W."/>
            <person name="Guo W."/>
            <person name="Chen H."/>
            <person name="Zhou L."/>
            <person name="Ni X."/>
            <person name="Tian J."/>
            <person name="Zhou Y."/>
            <person name="Sheng Y."/>
            <person name="Liu T."/>
            <person name="Pan Y."/>
            <person name="Xia L."/>
            <person name="Li J."/>
            <person name="Zhao F."/>
            <person name="Cao W."/>
        </authorList>
    </citation>
    <scope>NUCLEOTIDE SEQUENCE</scope>
    <source>
        <strain evidence="1">Hyas-2018</strain>
    </source>
</reference>
<proteinExistence type="predicted"/>
<name>A0ACB7SP22_HYAAI</name>
<sequence>MKRQTDAEKREAEVQKRRAEADAAAMGIQQCADRSLSPHPTGETDAGESDTGVAVQTEMTMEDVQLLEQQCISLNERLYGTCVEKEELEISENGFSDNAHVLWNCPGSRAAMGESLKHIPTRLRPATLEEWLADSSPNIMKALLRHLTLLGLSEG</sequence>
<accession>A0ACB7SP22</accession>
<comment type="caution">
    <text evidence="1">The sequence shown here is derived from an EMBL/GenBank/DDBJ whole genome shotgun (WGS) entry which is preliminary data.</text>
</comment>
<dbReference type="EMBL" id="CM023483">
    <property type="protein sequence ID" value="KAH6936350.1"/>
    <property type="molecule type" value="Genomic_DNA"/>
</dbReference>
<evidence type="ECO:0000313" key="1">
    <source>
        <dbReference type="EMBL" id="KAH6936350.1"/>
    </source>
</evidence>
<dbReference type="Proteomes" id="UP000821845">
    <property type="component" value="Chromosome 3"/>
</dbReference>
<gene>
    <name evidence="1" type="ORF">HPB50_016331</name>
</gene>
<organism evidence="1 2">
    <name type="scientific">Hyalomma asiaticum</name>
    <name type="common">Tick</name>
    <dbReference type="NCBI Taxonomy" id="266040"/>
    <lineage>
        <taxon>Eukaryota</taxon>
        <taxon>Metazoa</taxon>
        <taxon>Ecdysozoa</taxon>
        <taxon>Arthropoda</taxon>
        <taxon>Chelicerata</taxon>
        <taxon>Arachnida</taxon>
        <taxon>Acari</taxon>
        <taxon>Parasitiformes</taxon>
        <taxon>Ixodida</taxon>
        <taxon>Ixodoidea</taxon>
        <taxon>Ixodidae</taxon>
        <taxon>Hyalomminae</taxon>
        <taxon>Hyalomma</taxon>
    </lineage>
</organism>
<keyword evidence="2" id="KW-1185">Reference proteome</keyword>
<evidence type="ECO:0000313" key="2">
    <source>
        <dbReference type="Proteomes" id="UP000821845"/>
    </source>
</evidence>